<dbReference type="InterPro" id="IPR016181">
    <property type="entry name" value="Acyl_CoA_acyltransferase"/>
</dbReference>
<dbReference type="EMBL" id="CP008876">
    <property type="protein sequence ID" value="AIF66545.1"/>
    <property type="molecule type" value="Genomic_DNA"/>
</dbReference>
<dbReference type="Pfam" id="PF00583">
    <property type="entry name" value="Acetyltransf_1"/>
    <property type="match status" value="1"/>
</dbReference>
<evidence type="ECO:0000259" key="1">
    <source>
        <dbReference type="PROSITE" id="PS51186"/>
    </source>
</evidence>
<evidence type="ECO:0000313" key="2">
    <source>
        <dbReference type="EMBL" id="AIF66545.1"/>
    </source>
</evidence>
<dbReference type="OrthoDB" id="581534at2"/>
<dbReference type="Gene3D" id="3.40.630.30">
    <property type="match status" value="1"/>
</dbReference>
<feature type="domain" description="N-acetyltransferase" evidence="1">
    <location>
        <begin position="25"/>
        <end position="183"/>
    </location>
</feature>
<gene>
    <name evidence="2" type="ORF">GZ22_07785</name>
</gene>
<dbReference type="KEGG" id="tap:GZ22_07785"/>
<dbReference type="GeneID" id="34221010"/>
<dbReference type="InterPro" id="IPR000182">
    <property type="entry name" value="GNAT_dom"/>
</dbReference>
<evidence type="ECO:0000313" key="3">
    <source>
        <dbReference type="Proteomes" id="UP000027980"/>
    </source>
</evidence>
<accession>A0A075LIR7</accession>
<dbReference type="HOGENOM" id="CLU_112419_0_0_9"/>
<organism evidence="2 3">
    <name type="scientific">Terribacillus saccharophilus</name>
    <dbReference type="NCBI Taxonomy" id="361277"/>
    <lineage>
        <taxon>Bacteria</taxon>
        <taxon>Bacillati</taxon>
        <taxon>Bacillota</taxon>
        <taxon>Bacilli</taxon>
        <taxon>Bacillales</taxon>
        <taxon>Bacillaceae</taxon>
        <taxon>Terribacillus</taxon>
    </lineage>
</organism>
<dbReference type="Proteomes" id="UP000027980">
    <property type="component" value="Chromosome"/>
</dbReference>
<sequence length="183" mass="21143">MKRISLSMAREDLLHIPQYPLPDGYRIRLFEKGDEHHWARVEASVDEFENKESALEYFHKEFGAYIDEMTSRCVFIENEHGEVIGTTTAWYGNLKDDEEILGRIHWVGIVPAYQGKKLSKPLLSAAMNILANYHSKAYLTSQTTSYQAINMYLNHGFKPFITSPSCHEAWSLVEDTLERKILT</sequence>
<name>A0A075LIR7_9BACI</name>
<dbReference type="AlphaFoldDB" id="A0A075LIR7"/>
<dbReference type="GO" id="GO:0016747">
    <property type="term" value="F:acyltransferase activity, transferring groups other than amino-acyl groups"/>
    <property type="evidence" value="ECO:0007669"/>
    <property type="project" value="InterPro"/>
</dbReference>
<reference evidence="2 3" key="1">
    <citation type="submission" date="2014-07" db="EMBL/GenBank/DDBJ databases">
        <title>Complete genome sequence of a moderately halophilic bacterium Terribacillus aidingensis MP602, isolated from Cryptomeria fortunei in Tianmu mountain in China.</title>
        <authorList>
            <person name="Wang Y."/>
            <person name="Lu P."/>
            <person name="Zhang L."/>
        </authorList>
    </citation>
    <scope>NUCLEOTIDE SEQUENCE [LARGE SCALE GENOMIC DNA]</scope>
    <source>
        <strain evidence="2 3">MP602</strain>
    </source>
</reference>
<dbReference type="RefSeq" id="WP_038560673.1">
    <property type="nucleotide sequence ID" value="NZ_CP008876.1"/>
</dbReference>
<dbReference type="SUPFAM" id="SSF55729">
    <property type="entry name" value="Acyl-CoA N-acyltransferases (Nat)"/>
    <property type="match status" value="1"/>
</dbReference>
<protein>
    <recommendedName>
        <fullName evidence="1">N-acetyltransferase domain-containing protein</fullName>
    </recommendedName>
</protein>
<dbReference type="PROSITE" id="PS51186">
    <property type="entry name" value="GNAT"/>
    <property type="match status" value="1"/>
</dbReference>
<dbReference type="CDD" id="cd04301">
    <property type="entry name" value="NAT_SF"/>
    <property type="match status" value="1"/>
</dbReference>
<proteinExistence type="predicted"/>